<organism evidence="8 9">
    <name type="scientific">Malus baccata</name>
    <name type="common">Siberian crab apple</name>
    <name type="synonym">Pyrus baccata</name>
    <dbReference type="NCBI Taxonomy" id="106549"/>
    <lineage>
        <taxon>Eukaryota</taxon>
        <taxon>Viridiplantae</taxon>
        <taxon>Streptophyta</taxon>
        <taxon>Embryophyta</taxon>
        <taxon>Tracheophyta</taxon>
        <taxon>Spermatophyta</taxon>
        <taxon>Magnoliopsida</taxon>
        <taxon>eudicotyledons</taxon>
        <taxon>Gunneridae</taxon>
        <taxon>Pentapetalae</taxon>
        <taxon>rosids</taxon>
        <taxon>fabids</taxon>
        <taxon>Rosales</taxon>
        <taxon>Rosaceae</taxon>
        <taxon>Amygdaloideae</taxon>
        <taxon>Maleae</taxon>
        <taxon>Malus</taxon>
    </lineage>
</organism>
<dbReference type="Pfam" id="PF03106">
    <property type="entry name" value="WRKY"/>
    <property type="match status" value="1"/>
</dbReference>
<dbReference type="InterPro" id="IPR044810">
    <property type="entry name" value="WRKY_plant"/>
</dbReference>
<sequence length="398" mass="43641">MDDNNQKRDPLTTTEFTTNTWTPDSDSAYFFNTHDRDNNILSDFGWIFNPDASKPDDGFPCLDPIAAAADTSDLAGTTSSGPLVLDNNSSSSSAALGSPDPAPVVGSASTNPSVSTSSSEDPPERSTGSGGKPPSEIPECKICNWGVRPYAVESKKLEEAPLHASWGGIFVNPQRFRAWQSKFNRDGRAFQVSNFMDANTAVTAAGWRAKIHTFRSKVKMKGPKRIRQPRFAFMTKSEVDNLEDGYRWRKYGQKAVKNSPFPRSYYRCTNTKCTVKKRVERSSQDPTTVITTYEGQHCHHTVAFPRGGVMGHESGFTGHQLSQLPPASQFMYYPTIRPREITGPINLTPTSSHQVVVPRRDDDQAAGGSSHSTDPQPTPPLPTDEGLLGDVVPPGMRN</sequence>
<feature type="domain" description="WRKY" evidence="7">
    <location>
        <begin position="237"/>
        <end position="302"/>
    </location>
</feature>
<keyword evidence="3" id="KW-0238">DNA-binding</keyword>
<dbReference type="EMBL" id="VIEB01000483">
    <property type="protein sequence ID" value="TQD89302.1"/>
    <property type="molecule type" value="Genomic_DNA"/>
</dbReference>
<evidence type="ECO:0000256" key="4">
    <source>
        <dbReference type="ARBA" id="ARBA00023163"/>
    </source>
</evidence>
<comment type="subcellular location">
    <subcellularLocation>
        <location evidence="1">Nucleus</location>
    </subcellularLocation>
</comment>
<feature type="compositionally biased region" description="Low complexity" evidence="6">
    <location>
        <begin position="89"/>
        <end position="99"/>
    </location>
</feature>
<dbReference type="SMART" id="SM00774">
    <property type="entry name" value="WRKY"/>
    <property type="match status" value="1"/>
</dbReference>
<dbReference type="InterPro" id="IPR036576">
    <property type="entry name" value="WRKY_dom_sf"/>
</dbReference>
<dbReference type="InterPro" id="IPR003657">
    <property type="entry name" value="WRKY_dom"/>
</dbReference>
<evidence type="ECO:0000313" key="8">
    <source>
        <dbReference type="EMBL" id="TQD89302.1"/>
    </source>
</evidence>
<evidence type="ECO:0000256" key="1">
    <source>
        <dbReference type="ARBA" id="ARBA00004123"/>
    </source>
</evidence>
<name>A0A540LSR1_MALBA</name>
<protein>
    <recommendedName>
        <fullName evidence="7">WRKY domain-containing protein</fullName>
    </recommendedName>
</protein>
<reference evidence="8 9" key="1">
    <citation type="journal article" date="2019" name="G3 (Bethesda)">
        <title>Sequencing of a Wild Apple (Malus baccata) Genome Unravels the Differences Between Cultivated and Wild Apple Species Regarding Disease Resistance and Cold Tolerance.</title>
        <authorList>
            <person name="Chen X."/>
        </authorList>
    </citation>
    <scope>NUCLEOTIDE SEQUENCE [LARGE SCALE GENOMIC DNA]</scope>
    <source>
        <strain evidence="9">cv. Shandingzi</strain>
        <tissue evidence="8">Leaves</tissue>
    </source>
</reference>
<feature type="compositionally biased region" description="Polar residues" evidence="6">
    <location>
        <begin position="345"/>
        <end position="354"/>
    </location>
</feature>
<gene>
    <name evidence="8" type="ORF">C1H46_025151</name>
</gene>
<dbReference type="GO" id="GO:0003700">
    <property type="term" value="F:DNA-binding transcription factor activity"/>
    <property type="evidence" value="ECO:0007669"/>
    <property type="project" value="InterPro"/>
</dbReference>
<dbReference type="Gene3D" id="2.20.25.80">
    <property type="entry name" value="WRKY domain"/>
    <property type="match status" value="1"/>
</dbReference>
<feature type="region of interest" description="Disordered" evidence="6">
    <location>
        <begin position="343"/>
        <end position="398"/>
    </location>
</feature>
<dbReference type="PROSITE" id="PS50811">
    <property type="entry name" value="WRKY"/>
    <property type="match status" value="1"/>
</dbReference>
<dbReference type="GO" id="GO:0043565">
    <property type="term" value="F:sequence-specific DNA binding"/>
    <property type="evidence" value="ECO:0007669"/>
    <property type="project" value="InterPro"/>
</dbReference>
<keyword evidence="5" id="KW-0539">Nucleus</keyword>
<keyword evidence="2" id="KW-0805">Transcription regulation</keyword>
<accession>A0A540LSR1</accession>
<comment type="caution">
    <text evidence="8">The sequence shown here is derived from an EMBL/GenBank/DDBJ whole genome shotgun (WGS) entry which is preliminary data.</text>
</comment>
<evidence type="ECO:0000313" key="9">
    <source>
        <dbReference type="Proteomes" id="UP000315295"/>
    </source>
</evidence>
<dbReference type="PANTHER" id="PTHR31221">
    <property type="entry name" value="WRKY TRANSCRIPTION FACTOR PROTEIN 1-RELATED"/>
    <property type="match status" value="1"/>
</dbReference>
<evidence type="ECO:0000259" key="7">
    <source>
        <dbReference type="PROSITE" id="PS50811"/>
    </source>
</evidence>
<dbReference type="STRING" id="106549.A0A540LSR1"/>
<proteinExistence type="predicted"/>
<keyword evidence="9" id="KW-1185">Reference proteome</keyword>
<evidence type="ECO:0000256" key="5">
    <source>
        <dbReference type="ARBA" id="ARBA00023242"/>
    </source>
</evidence>
<evidence type="ECO:0000256" key="3">
    <source>
        <dbReference type="ARBA" id="ARBA00023125"/>
    </source>
</evidence>
<dbReference type="Proteomes" id="UP000315295">
    <property type="component" value="Unassembled WGS sequence"/>
</dbReference>
<dbReference type="PANTHER" id="PTHR31221:SF334">
    <property type="entry name" value="WRKY TRANSCRIPTION FACTOR 57-RELATED"/>
    <property type="match status" value="1"/>
</dbReference>
<keyword evidence="4" id="KW-0804">Transcription</keyword>
<dbReference type="GO" id="GO:0005634">
    <property type="term" value="C:nucleus"/>
    <property type="evidence" value="ECO:0007669"/>
    <property type="project" value="UniProtKB-SubCell"/>
</dbReference>
<dbReference type="FunFam" id="2.20.25.80:FF:000003">
    <property type="entry name" value="WRKY transcription factor 57"/>
    <property type="match status" value="1"/>
</dbReference>
<feature type="region of interest" description="Disordered" evidence="6">
    <location>
        <begin position="72"/>
        <end position="138"/>
    </location>
</feature>
<feature type="compositionally biased region" description="Low complexity" evidence="6">
    <location>
        <begin position="107"/>
        <end position="119"/>
    </location>
</feature>
<evidence type="ECO:0000256" key="6">
    <source>
        <dbReference type="SAM" id="MobiDB-lite"/>
    </source>
</evidence>
<dbReference type="AlphaFoldDB" id="A0A540LSR1"/>
<dbReference type="SUPFAM" id="SSF118290">
    <property type="entry name" value="WRKY DNA-binding domain"/>
    <property type="match status" value="1"/>
</dbReference>
<evidence type="ECO:0000256" key="2">
    <source>
        <dbReference type="ARBA" id="ARBA00023015"/>
    </source>
</evidence>